<evidence type="ECO:0000313" key="2">
    <source>
        <dbReference type="Proteomes" id="UP000012589"/>
    </source>
</evidence>
<dbReference type="HOGENOM" id="CLU_3356241_0_0_9"/>
<sequence length="36" mass="4144">MKQLLECADILILAPFFPGYLWAAGKFCKKFLELPK</sequence>
<protein>
    <submittedName>
        <fullName evidence="1">Uncharacterized protein</fullName>
    </submittedName>
</protein>
<dbReference type="AlphaFoldDB" id="N2BCY2"/>
<organism evidence="1 2">
    <name type="scientific">Eubacterium plexicaudatum ASF492</name>
    <dbReference type="NCBI Taxonomy" id="1235802"/>
    <lineage>
        <taxon>Bacteria</taxon>
        <taxon>Bacillati</taxon>
        <taxon>Bacillota</taxon>
        <taxon>Clostridia</taxon>
        <taxon>Eubacteriales</taxon>
        <taxon>Eubacteriaceae</taxon>
        <taxon>Eubacterium</taxon>
    </lineage>
</organism>
<evidence type="ECO:0000313" key="1">
    <source>
        <dbReference type="EMBL" id="EMZ39567.1"/>
    </source>
</evidence>
<proteinExistence type="predicted"/>
<keyword evidence="2" id="KW-1185">Reference proteome</keyword>
<dbReference type="STRING" id="1235802.C823_00079"/>
<dbReference type="Proteomes" id="UP000012589">
    <property type="component" value="Unassembled WGS sequence"/>
</dbReference>
<gene>
    <name evidence="1" type="ORF">C823_00079</name>
</gene>
<accession>N2BCY2</accession>
<dbReference type="EMBL" id="AQFT01000002">
    <property type="protein sequence ID" value="EMZ39567.1"/>
    <property type="molecule type" value="Genomic_DNA"/>
</dbReference>
<comment type="caution">
    <text evidence="1">The sequence shown here is derived from an EMBL/GenBank/DDBJ whole genome shotgun (WGS) entry which is preliminary data.</text>
</comment>
<reference evidence="1 2" key="1">
    <citation type="journal article" date="2014" name="Genome Announc.">
        <title>Draft genome sequences of the altered schaedler flora, a defined bacterial community from gnotobiotic mice.</title>
        <authorList>
            <person name="Wannemuehler M.J."/>
            <person name="Overstreet A.M."/>
            <person name="Ward D.V."/>
            <person name="Phillips G.J."/>
        </authorList>
    </citation>
    <scope>NUCLEOTIDE SEQUENCE [LARGE SCALE GENOMIC DNA]</scope>
    <source>
        <strain evidence="1 2">ASF492</strain>
    </source>
</reference>
<name>N2BCY2_9FIRM</name>